<dbReference type="Gene3D" id="3.40.710.10">
    <property type="entry name" value="DD-peptidase/beta-lactamase superfamily"/>
    <property type="match status" value="1"/>
</dbReference>
<evidence type="ECO:0008006" key="2">
    <source>
        <dbReference type="Google" id="ProtNLM"/>
    </source>
</evidence>
<dbReference type="AlphaFoldDB" id="A0A382TG85"/>
<dbReference type="SUPFAM" id="SSF56601">
    <property type="entry name" value="beta-lactamase/transpeptidase-like"/>
    <property type="match status" value="1"/>
</dbReference>
<feature type="non-terminal residue" evidence="1">
    <location>
        <position position="1"/>
    </location>
</feature>
<feature type="non-terminal residue" evidence="1">
    <location>
        <position position="191"/>
    </location>
</feature>
<reference evidence="1" key="1">
    <citation type="submission" date="2018-05" db="EMBL/GenBank/DDBJ databases">
        <authorList>
            <person name="Lanie J.A."/>
            <person name="Ng W.-L."/>
            <person name="Kazmierczak K.M."/>
            <person name="Andrzejewski T.M."/>
            <person name="Davidsen T.M."/>
            <person name="Wayne K.J."/>
            <person name="Tettelin H."/>
            <person name="Glass J.I."/>
            <person name="Rusch D."/>
            <person name="Podicherti R."/>
            <person name="Tsui H.-C.T."/>
            <person name="Winkler M.E."/>
        </authorList>
    </citation>
    <scope>NUCLEOTIDE SEQUENCE</scope>
</reference>
<accession>A0A382TG85</accession>
<dbReference type="EMBL" id="UINC01136404">
    <property type="protein sequence ID" value="SVD21150.1"/>
    <property type="molecule type" value="Genomic_DNA"/>
</dbReference>
<organism evidence="1">
    <name type="scientific">marine metagenome</name>
    <dbReference type="NCBI Taxonomy" id="408172"/>
    <lineage>
        <taxon>unclassified sequences</taxon>
        <taxon>metagenomes</taxon>
        <taxon>ecological metagenomes</taxon>
    </lineage>
</organism>
<protein>
    <recommendedName>
        <fullName evidence="2">Serine hydrolase</fullName>
    </recommendedName>
</protein>
<sequence length="191" mass="20536">VLEESGTDSSQRIDVAALDVRINELLRVGHSDGMTASIWVGGVTGEPWYMRDASTVRAAASSIKTAYLIELFDTYAESLDESVSELAEIVSDESHPAVAHFSADDLTEIRREVEEATVRRLGHMMIRGSDVSNVVYNASANMVTALLGGPGALTARIQRRDAAFSGLTVRRYMLAARDVTGDNEATASSLA</sequence>
<dbReference type="InterPro" id="IPR012338">
    <property type="entry name" value="Beta-lactam/transpept-like"/>
</dbReference>
<evidence type="ECO:0000313" key="1">
    <source>
        <dbReference type="EMBL" id="SVD21150.1"/>
    </source>
</evidence>
<gene>
    <name evidence="1" type="ORF">METZ01_LOCUS374004</name>
</gene>
<name>A0A382TG85_9ZZZZ</name>
<proteinExistence type="predicted"/>